<dbReference type="Gene3D" id="3.40.109.10">
    <property type="entry name" value="NADH Oxidase"/>
    <property type="match status" value="1"/>
</dbReference>
<dbReference type="InterPro" id="IPR052544">
    <property type="entry name" value="Bacteriocin_Proc_Enz"/>
</dbReference>
<keyword evidence="5" id="KW-1185">Reference proteome</keyword>
<dbReference type="InterPro" id="IPR023809">
    <property type="entry name" value="Thiopep_bacteriocin_synth_dom"/>
</dbReference>
<dbReference type="InterPro" id="IPR020051">
    <property type="entry name" value="SagB-type_dehydrogenase"/>
</dbReference>
<dbReference type="NCBIfam" id="TIGR03605">
    <property type="entry name" value="antibiot_sagB"/>
    <property type="match status" value="1"/>
</dbReference>
<dbReference type="Pfam" id="PF14028">
    <property type="entry name" value="Lant_dehydr_C"/>
    <property type="match status" value="1"/>
</dbReference>
<evidence type="ECO:0000259" key="2">
    <source>
        <dbReference type="Pfam" id="PF00881"/>
    </source>
</evidence>
<dbReference type="CDD" id="cd02142">
    <property type="entry name" value="McbC_SagB-like_oxidoreductase"/>
    <property type="match status" value="1"/>
</dbReference>
<feature type="region of interest" description="Disordered" evidence="1">
    <location>
        <begin position="417"/>
        <end position="436"/>
    </location>
</feature>
<sequence>MSRTWSAVYVHLHRSREDIDAFLLEHLAPAADALVSDGGAKAWFFIRYWAGGPHLRVRFLDGDPDAVRGFAARMRTAAARTSAAALELAPDTYYRGLPQADHSDWHADGEVADAVYEPETERYGGPDALEVCEDFFCASTAVALAVLRAAPRAGQRQAVAADMVSLAFGVLGLGDVEAVRQARGYHAAWDFSAEVARGGDTPRLEAERLFHSAPAKWLQRRSVLERLVSQEGGSTHHLWTRALGETVDRLRALHAGRPLANDLTRIVWSLLHMHHNRLGLDIDDERRIVWLVSLAYPRWEAAPDYFADGAAAPDRVYAEASKYRAEAIATAQLPRPVPPPADPAEARPSPATPDGRPAADDPFPWAPVTELPPPPPLTAPLGEVLARRSSAHGGYGPGPTLAELSSLLGHAAGISAERAGEPGRHRPPRNHPSPGGAYATEVWAVVRDVAGLEPGTYRYRPQGHALVRADGPVPVERLTALSPFLRPSADGMPGMVTASAGAFVFLVGDVGRLRAGYGQRALRLLFQEAGHIAQNVTLCATALGLRSLVISGFADDAAHTLLHLDGIDRVVLTLVPVGGGGAV</sequence>
<dbReference type="NCBIfam" id="TIGR03891">
    <property type="entry name" value="thiopep_ocin"/>
    <property type="match status" value="2"/>
</dbReference>
<proteinExistence type="predicted"/>
<organism evidence="4 5">
    <name type="scientific">Nocardiopsis changdeensis</name>
    <dbReference type="NCBI Taxonomy" id="2831969"/>
    <lineage>
        <taxon>Bacteria</taxon>
        <taxon>Bacillati</taxon>
        <taxon>Actinomycetota</taxon>
        <taxon>Actinomycetes</taxon>
        <taxon>Streptosporangiales</taxon>
        <taxon>Nocardiopsidaceae</taxon>
        <taxon>Nocardiopsis</taxon>
    </lineage>
</organism>
<dbReference type="Proteomes" id="UP000676079">
    <property type="component" value="Chromosome"/>
</dbReference>
<feature type="domain" description="Thiopeptide-type bacteriocin biosynthesis" evidence="3">
    <location>
        <begin position="8"/>
        <end position="295"/>
    </location>
</feature>
<name>A0ABX8BLL1_9ACTN</name>
<reference evidence="4 5" key="1">
    <citation type="submission" date="2021-05" db="EMBL/GenBank/DDBJ databases">
        <title>Direct Submission.</title>
        <authorList>
            <person name="Li K."/>
            <person name="Gao J."/>
        </authorList>
    </citation>
    <scope>NUCLEOTIDE SEQUENCE [LARGE SCALE GENOMIC DNA]</scope>
    <source>
        <strain evidence="4 5">Mg02</strain>
    </source>
</reference>
<protein>
    <submittedName>
        <fullName evidence="4">Thiopeptide-type bacteriocin biosynthesis protein</fullName>
    </submittedName>
</protein>
<evidence type="ECO:0000256" key="1">
    <source>
        <dbReference type="SAM" id="MobiDB-lite"/>
    </source>
</evidence>
<evidence type="ECO:0000313" key="4">
    <source>
        <dbReference type="EMBL" id="QUX23120.1"/>
    </source>
</evidence>
<dbReference type="PANTHER" id="PTHR43745:SF2">
    <property type="entry name" value="NITROREDUCTASE MJ1384-RELATED"/>
    <property type="match status" value="1"/>
</dbReference>
<evidence type="ECO:0000259" key="3">
    <source>
        <dbReference type="Pfam" id="PF14028"/>
    </source>
</evidence>
<accession>A0ABX8BLL1</accession>
<evidence type="ECO:0000313" key="5">
    <source>
        <dbReference type="Proteomes" id="UP000676079"/>
    </source>
</evidence>
<dbReference type="PANTHER" id="PTHR43745">
    <property type="entry name" value="NITROREDUCTASE MJ1384-RELATED"/>
    <property type="match status" value="1"/>
</dbReference>
<gene>
    <name evidence="4" type="ORF">KGD84_01570</name>
</gene>
<dbReference type="Pfam" id="PF00881">
    <property type="entry name" value="Nitroreductase"/>
    <property type="match status" value="1"/>
</dbReference>
<feature type="region of interest" description="Disordered" evidence="1">
    <location>
        <begin position="330"/>
        <end position="381"/>
    </location>
</feature>
<dbReference type="SUPFAM" id="SSF55469">
    <property type="entry name" value="FMN-dependent nitroreductase-like"/>
    <property type="match status" value="1"/>
</dbReference>
<feature type="domain" description="Nitroreductase" evidence="2">
    <location>
        <begin position="399"/>
        <end position="578"/>
    </location>
</feature>
<dbReference type="RefSeq" id="WP_220564348.1">
    <property type="nucleotide sequence ID" value="NZ_CP074133.1"/>
</dbReference>
<dbReference type="InterPro" id="IPR000415">
    <property type="entry name" value="Nitroreductase-like"/>
</dbReference>
<dbReference type="EMBL" id="CP074133">
    <property type="protein sequence ID" value="QUX23120.1"/>
    <property type="molecule type" value="Genomic_DNA"/>
</dbReference>
<dbReference type="InterPro" id="IPR029479">
    <property type="entry name" value="Nitroreductase"/>
</dbReference>